<dbReference type="PANTHER" id="PTHR21581">
    <property type="entry name" value="D-ALANYL-D-ALANINE CARBOXYPEPTIDASE"/>
    <property type="match status" value="1"/>
</dbReference>
<dbReference type="SUPFAM" id="SSF56601">
    <property type="entry name" value="beta-lactamase/transpeptidase-like"/>
    <property type="match status" value="1"/>
</dbReference>
<dbReference type="Proteomes" id="UP001056035">
    <property type="component" value="Chromosome"/>
</dbReference>
<dbReference type="PROSITE" id="PS51257">
    <property type="entry name" value="PROKAR_LIPOPROTEIN"/>
    <property type="match status" value="1"/>
</dbReference>
<dbReference type="PANTHER" id="PTHR21581:SF33">
    <property type="entry name" value="D-ALANYL-D-ALANINE CARBOXYPEPTIDASE DACB"/>
    <property type="match status" value="1"/>
</dbReference>
<keyword evidence="2 8" id="KW-0732">Signal</keyword>
<evidence type="ECO:0000256" key="6">
    <source>
        <dbReference type="ARBA" id="ARBA00023316"/>
    </source>
</evidence>
<dbReference type="RefSeq" id="WP_254571469.1">
    <property type="nucleotide sequence ID" value="NZ_CP098502.1"/>
</dbReference>
<dbReference type="Pfam" id="PF00768">
    <property type="entry name" value="Peptidase_S11"/>
    <property type="match status" value="1"/>
</dbReference>
<comment type="similarity">
    <text evidence="1 7">Belongs to the peptidase S11 family.</text>
</comment>
<feature type="chain" id="PRO_5047390396" evidence="8">
    <location>
        <begin position="29"/>
        <end position="342"/>
    </location>
</feature>
<keyword evidence="6" id="KW-0961">Cell wall biogenesis/degradation</keyword>
<dbReference type="InterPro" id="IPR001967">
    <property type="entry name" value="Peptidase_S11_N"/>
</dbReference>
<dbReference type="GO" id="GO:0004180">
    <property type="term" value="F:carboxypeptidase activity"/>
    <property type="evidence" value="ECO:0007669"/>
    <property type="project" value="UniProtKB-KW"/>
</dbReference>
<keyword evidence="5" id="KW-0573">Peptidoglycan synthesis</keyword>
<evidence type="ECO:0000256" key="8">
    <source>
        <dbReference type="SAM" id="SignalP"/>
    </source>
</evidence>
<evidence type="ECO:0000313" key="10">
    <source>
        <dbReference type="EMBL" id="UTI64771.1"/>
    </source>
</evidence>
<gene>
    <name evidence="10" type="ORF">NBH00_00850</name>
</gene>
<feature type="domain" description="Peptidase S11 D-alanyl-D-alanine carboxypeptidase A N-terminal" evidence="9">
    <location>
        <begin position="99"/>
        <end position="317"/>
    </location>
</feature>
<sequence length="342" mass="35807">MSTRPHHVRRRIVALALALLACAAGVVAAGALVGRHDGKGGAVAAAGPLVSTVDGHGLPPIPPQGVNGPVLPTGPLPTSLAVNLAAPDRIRMPFHVMPRAGLVFDLDTGEVLWRRNPTRVLPMASVTKMMTALLVDERLPPGSLVRVTKQAVRTGGSKVGVLPLGKRVGVQAMLYGLLLPSGNDAAIALAQRVSGTTKAFVALMNARAAAMHLSCTRFASPSGLVDAGNHTCAYDLAALAKAFLDRPRLAGIVVRKQAILPFPIKGGKLYLYSHEPLVKVGYPGALGIKTGFTDAAGHCVVGAAERGGHRLGVVLLHSPDITAQSVKLLDRAFAYERRRDRR</sequence>
<keyword evidence="10" id="KW-0121">Carboxypeptidase</keyword>
<feature type="signal peptide" evidence="8">
    <location>
        <begin position="1"/>
        <end position="28"/>
    </location>
</feature>
<dbReference type="InterPro" id="IPR012338">
    <property type="entry name" value="Beta-lactam/transpept-like"/>
</dbReference>
<evidence type="ECO:0000256" key="7">
    <source>
        <dbReference type="RuleBase" id="RU004016"/>
    </source>
</evidence>
<protein>
    <submittedName>
        <fullName evidence="10">D-alanyl-D-alanine carboxypeptidase</fullName>
    </submittedName>
</protein>
<evidence type="ECO:0000313" key="11">
    <source>
        <dbReference type="Proteomes" id="UP001056035"/>
    </source>
</evidence>
<evidence type="ECO:0000256" key="5">
    <source>
        <dbReference type="ARBA" id="ARBA00022984"/>
    </source>
</evidence>
<name>A0ABY5DUR2_9ACTN</name>
<organism evidence="10 11">
    <name type="scientific">Paraconexibacter antarcticus</name>
    <dbReference type="NCBI Taxonomy" id="2949664"/>
    <lineage>
        <taxon>Bacteria</taxon>
        <taxon>Bacillati</taxon>
        <taxon>Actinomycetota</taxon>
        <taxon>Thermoleophilia</taxon>
        <taxon>Solirubrobacterales</taxon>
        <taxon>Paraconexibacteraceae</taxon>
        <taxon>Paraconexibacter</taxon>
    </lineage>
</organism>
<evidence type="ECO:0000259" key="9">
    <source>
        <dbReference type="Pfam" id="PF00768"/>
    </source>
</evidence>
<keyword evidence="3" id="KW-0378">Hydrolase</keyword>
<dbReference type="PRINTS" id="PR00725">
    <property type="entry name" value="DADACBPTASE1"/>
</dbReference>
<accession>A0ABY5DUR2</accession>
<keyword evidence="11" id="KW-1185">Reference proteome</keyword>
<evidence type="ECO:0000256" key="3">
    <source>
        <dbReference type="ARBA" id="ARBA00022801"/>
    </source>
</evidence>
<dbReference type="EMBL" id="CP098502">
    <property type="protein sequence ID" value="UTI64771.1"/>
    <property type="molecule type" value="Genomic_DNA"/>
</dbReference>
<keyword evidence="4" id="KW-0133">Cell shape</keyword>
<proteinExistence type="inferred from homology"/>
<reference evidence="10 11" key="1">
    <citation type="submission" date="2022-06" db="EMBL/GenBank/DDBJ databases">
        <title>Paraconexibacter antarcticus.</title>
        <authorList>
            <person name="Kim C.S."/>
        </authorList>
    </citation>
    <scope>NUCLEOTIDE SEQUENCE [LARGE SCALE GENOMIC DNA]</scope>
    <source>
        <strain evidence="10 11">02-257</strain>
    </source>
</reference>
<evidence type="ECO:0000256" key="4">
    <source>
        <dbReference type="ARBA" id="ARBA00022960"/>
    </source>
</evidence>
<evidence type="ECO:0000256" key="2">
    <source>
        <dbReference type="ARBA" id="ARBA00022729"/>
    </source>
</evidence>
<dbReference type="InterPro" id="IPR018044">
    <property type="entry name" value="Peptidase_S11"/>
</dbReference>
<evidence type="ECO:0000256" key="1">
    <source>
        <dbReference type="ARBA" id="ARBA00007164"/>
    </source>
</evidence>
<dbReference type="Gene3D" id="3.40.710.10">
    <property type="entry name" value="DD-peptidase/beta-lactamase superfamily"/>
    <property type="match status" value="1"/>
</dbReference>
<keyword evidence="10" id="KW-0645">Protease</keyword>